<dbReference type="Gene3D" id="3.30.70.60">
    <property type="match status" value="1"/>
</dbReference>
<evidence type="ECO:0000313" key="9">
    <source>
        <dbReference type="EMBL" id="GGI79638.1"/>
    </source>
</evidence>
<dbReference type="CDD" id="cd00292">
    <property type="entry name" value="EF1B"/>
    <property type="match status" value="1"/>
</dbReference>
<evidence type="ECO:0000313" key="11">
    <source>
        <dbReference type="Proteomes" id="UP001060771"/>
    </source>
</evidence>
<keyword evidence="4 6" id="KW-0251">Elongation factor</keyword>
<keyword evidence="11" id="KW-1185">Reference proteome</keyword>
<dbReference type="AlphaFoldDB" id="A0A830EG58"/>
<dbReference type="InterPro" id="IPR014717">
    <property type="entry name" value="Transl_elong_EF1B/ribsomal_bS6"/>
</dbReference>
<dbReference type="GeneID" id="76205604"/>
<reference evidence="9" key="2">
    <citation type="submission" date="2020-09" db="EMBL/GenBank/DDBJ databases">
        <authorList>
            <person name="Sun Q."/>
            <person name="Ohkuma M."/>
        </authorList>
    </citation>
    <scope>NUCLEOTIDE SEQUENCE</scope>
    <source>
        <strain evidence="9">JCM 11219</strain>
    </source>
</reference>
<proteinExistence type="inferred from homology"/>
<reference evidence="11" key="3">
    <citation type="submission" date="2022-09" db="EMBL/GenBank/DDBJ databases">
        <title>Complete genome sequence of Vulcanisaeta souniana.</title>
        <authorList>
            <person name="Kato S."/>
            <person name="Itoh T."/>
            <person name="Ohkuma M."/>
        </authorList>
    </citation>
    <scope>NUCLEOTIDE SEQUENCE [LARGE SCALE GENOMIC DNA]</scope>
    <source>
        <strain evidence="11">JCM 11219</strain>
    </source>
</reference>
<dbReference type="NCBIfam" id="NF001670">
    <property type="entry name" value="PRK00435.1"/>
    <property type="match status" value="1"/>
</dbReference>
<dbReference type="PANTHER" id="PTHR39647">
    <property type="entry name" value="ELONGATION FACTOR 1-BETA"/>
    <property type="match status" value="1"/>
</dbReference>
<evidence type="ECO:0000259" key="7">
    <source>
        <dbReference type="SMART" id="SM00888"/>
    </source>
</evidence>
<dbReference type="RefSeq" id="WP_054844346.1">
    <property type="nucleotide sequence ID" value="NZ_AP026830.1"/>
</dbReference>
<sequence length="92" mass="10554">MAEVYLVYRVTPSKSEVNYEELKSTIKKSLEPKYKVDKVEEDDIGFGIKALRVYIRMPESSEEHSSDEVENILSGIEGIGSIELEYFTRLGF</sequence>
<accession>A0A830EG58</accession>
<dbReference type="GO" id="GO:0003746">
    <property type="term" value="F:translation elongation factor activity"/>
    <property type="evidence" value="ECO:0007669"/>
    <property type="project" value="UniProtKB-UniRule"/>
</dbReference>
<dbReference type="SMART" id="SM00888">
    <property type="entry name" value="EF1_GNE"/>
    <property type="match status" value="1"/>
</dbReference>
<dbReference type="Pfam" id="PF00736">
    <property type="entry name" value="EF1_GNE"/>
    <property type="match status" value="1"/>
</dbReference>
<organism evidence="9 10">
    <name type="scientific">Vulcanisaeta souniana JCM 11219</name>
    <dbReference type="NCBI Taxonomy" id="1293586"/>
    <lineage>
        <taxon>Archaea</taxon>
        <taxon>Thermoproteota</taxon>
        <taxon>Thermoprotei</taxon>
        <taxon>Thermoproteales</taxon>
        <taxon>Thermoproteaceae</taxon>
        <taxon>Vulcanisaeta</taxon>
    </lineage>
</organism>
<dbReference type="SUPFAM" id="SSF54984">
    <property type="entry name" value="eEF-1beta-like"/>
    <property type="match status" value="1"/>
</dbReference>
<dbReference type="PIRSF" id="PIRSF006521">
    <property type="entry name" value="Transl_elong_EF1B_B_arc"/>
    <property type="match status" value="1"/>
</dbReference>
<evidence type="ECO:0000313" key="8">
    <source>
        <dbReference type="EMBL" id="BDR90961.1"/>
    </source>
</evidence>
<gene>
    <name evidence="6" type="primary">ef1b</name>
    <name evidence="9" type="ORF">GCM10007112_15700</name>
    <name evidence="8" type="ORF">Vsou_00540</name>
</gene>
<keyword evidence="5 6" id="KW-0648">Protein biosynthesis</keyword>
<feature type="domain" description="Translation elongation factor EF1B beta/delta subunit guanine nucleotide exchange" evidence="7">
    <location>
        <begin position="3"/>
        <end position="90"/>
    </location>
</feature>
<evidence type="ECO:0000313" key="10">
    <source>
        <dbReference type="Proteomes" id="UP000657075"/>
    </source>
</evidence>
<reference evidence="9" key="1">
    <citation type="journal article" date="2014" name="Int. J. Syst. Evol. Microbiol.">
        <title>Complete genome sequence of Corynebacterium casei LMG S-19264T (=DSM 44701T), isolated from a smear-ripened cheese.</title>
        <authorList>
            <consortium name="US DOE Joint Genome Institute (JGI-PGF)"/>
            <person name="Walter F."/>
            <person name="Albersmeier A."/>
            <person name="Kalinowski J."/>
            <person name="Ruckert C."/>
        </authorList>
    </citation>
    <scope>NUCLEOTIDE SEQUENCE</scope>
    <source>
        <strain evidence="9">JCM 11219</strain>
    </source>
</reference>
<comment type="function">
    <text evidence="1 6">Promotes the exchange of GDP for GTP in EF-1-alpha/GDP, thus allowing the regeneration of EF-1-alpha/GTP that could then be used to form the ternary complex EF-1-alpha/GTP/AAtRNA.</text>
</comment>
<protein>
    <recommendedName>
        <fullName evidence="3 6">Elongation factor 1-beta</fullName>
        <shortName evidence="6">EF-1-beta</shortName>
    </recommendedName>
    <alternativeName>
        <fullName evidence="6">aEF-1beta</fullName>
    </alternativeName>
</protein>
<dbReference type="InterPro" id="IPR014038">
    <property type="entry name" value="EF1B_bsu/dsu_GNE"/>
</dbReference>
<evidence type="ECO:0000256" key="2">
    <source>
        <dbReference type="ARBA" id="ARBA00007411"/>
    </source>
</evidence>
<dbReference type="EMBL" id="AP026830">
    <property type="protein sequence ID" value="BDR90961.1"/>
    <property type="molecule type" value="Genomic_DNA"/>
</dbReference>
<evidence type="ECO:0000256" key="1">
    <source>
        <dbReference type="ARBA" id="ARBA00003815"/>
    </source>
</evidence>
<dbReference type="Proteomes" id="UP001060771">
    <property type="component" value="Chromosome"/>
</dbReference>
<dbReference type="InterPro" id="IPR004542">
    <property type="entry name" value="Transl_elong_EF1B_B_arc"/>
</dbReference>
<reference evidence="8" key="4">
    <citation type="journal article" date="2023" name="Microbiol. Resour. Announc.">
        <title>Complete Genome Sequence of Vulcanisaeta souniana Strain IC-059, a Hyperthermophilic Archaeon Isolated from Hot Spring Water in Japan.</title>
        <authorList>
            <person name="Kato S."/>
            <person name="Itoh T."/>
            <person name="Wu L."/>
            <person name="Ma J."/>
            <person name="Ohkuma M."/>
        </authorList>
    </citation>
    <scope>NUCLEOTIDE SEQUENCE</scope>
    <source>
        <strain evidence="8">JCM 11219</strain>
    </source>
</reference>
<dbReference type="EMBL" id="BMNM01000006">
    <property type="protein sequence ID" value="GGI79638.1"/>
    <property type="molecule type" value="Genomic_DNA"/>
</dbReference>
<dbReference type="OrthoDB" id="84643at2157"/>
<evidence type="ECO:0000256" key="5">
    <source>
        <dbReference type="ARBA" id="ARBA00022917"/>
    </source>
</evidence>
<dbReference type="HAMAP" id="MF_00043">
    <property type="entry name" value="EF1_beta"/>
    <property type="match status" value="1"/>
</dbReference>
<comment type="similarity">
    <text evidence="2 6">Belongs to the EF-1-beta/EF-1-delta family.</text>
</comment>
<dbReference type="PANTHER" id="PTHR39647:SF1">
    <property type="entry name" value="ELONGATION FACTOR 1-BETA"/>
    <property type="match status" value="1"/>
</dbReference>
<dbReference type="Proteomes" id="UP000657075">
    <property type="component" value="Unassembled WGS sequence"/>
</dbReference>
<evidence type="ECO:0000256" key="4">
    <source>
        <dbReference type="ARBA" id="ARBA00022768"/>
    </source>
</evidence>
<evidence type="ECO:0000256" key="6">
    <source>
        <dbReference type="HAMAP-Rule" id="MF_00043"/>
    </source>
</evidence>
<evidence type="ECO:0000256" key="3">
    <source>
        <dbReference type="ARBA" id="ARBA00017600"/>
    </source>
</evidence>
<dbReference type="InterPro" id="IPR036219">
    <property type="entry name" value="eEF-1beta-like_sf"/>
</dbReference>
<name>A0A830EG58_9CREN</name>